<evidence type="ECO:0000313" key="2">
    <source>
        <dbReference type="Proteomes" id="UP000276770"/>
    </source>
</evidence>
<comment type="caution">
    <text evidence="1">The sequence shown here is derived from an EMBL/GenBank/DDBJ whole genome shotgun (WGS) entry which is preliminary data.</text>
</comment>
<organism evidence="1 2">
    <name type="scientific">Falsibacillus albus</name>
    <dbReference type="NCBI Taxonomy" id="2478915"/>
    <lineage>
        <taxon>Bacteria</taxon>
        <taxon>Bacillati</taxon>
        <taxon>Bacillota</taxon>
        <taxon>Bacilli</taxon>
        <taxon>Bacillales</taxon>
        <taxon>Bacillaceae</taxon>
        <taxon>Falsibacillus</taxon>
    </lineage>
</organism>
<accession>A0A3L7JX01</accession>
<gene>
    <name evidence="1" type="ORF">D9X91_12775</name>
</gene>
<reference evidence="1 2" key="1">
    <citation type="submission" date="2018-10" db="EMBL/GenBank/DDBJ databases">
        <title>Falsibacillus sp. genome draft.</title>
        <authorList>
            <person name="Shi S."/>
        </authorList>
    </citation>
    <scope>NUCLEOTIDE SEQUENCE [LARGE SCALE GENOMIC DNA]</scope>
    <source>
        <strain evidence="1 2">GY 10110</strain>
    </source>
</reference>
<dbReference type="InterPro" id="IPR043128">
    <property type="entry name" value="Rev_trsase/Diguanyl_cyclase"/>
</dbReference>
<dbReference type="OrthoDB" id="4986073at2"/>
<evidence type="ECO:0008006" key="3">
    <source>
        <dbReference type="Google" id="ProtNLM"/>
    </source>
</evidence>
<dbReference type="Gene3D" id="3.30.70.270">
    <property type="match status" value="1"/>
</dbReference>
<keyword evidence="2" id="KW-1185">Reference proteome</keyword>
<evidence type="ECO:0000313" key="1">
    <source>
        <dbReference type="EMBL" id="RLQ94855.1"/>
    </source>
</evidence>
<dbReference type="AlphaFoldDB" id="A0A3L7JX01"/>
<dbReference type="RefSeq" id="WP_121681018.1">
    <property type="nucleotide sequence ID" value="NZ_RCVZ01000008.1"/>
</dbReference>
<proteinExistence type="predicted"/>
<dbReference type="Proteomes" id="UP000276770">
    <property type="component" value="Unassembled WGS sequence"/>
</dbReference>
<name>A0A3L7JX01_9BACI</name>
<dbReference type="EMBL" id="RCVZ01000008">
    <property type="protein sequence ID" value="RLQ94855.1"/>
    <property type="molecule type" value="Genomic_DNA"/>
</dbReference>
<dbReference type="Pfam" id="PF24898">
    <property type="entry name" value="GGDEF_GdpP"/>
    <property type="match status" value="1"/>
</dbReference>
<sequence length="445" mass="50665">MLNQIQIGIIGPEYLYEKINHSLKMFPNFQPTYRLSNHLFDAPLFTKELSEKVDVLLYSGWSPYSLSKKEIPPHIPAHFIPLKGSGFYRTLYGLKKIQPDIKGISIDILPAQDVKRALRELDEDISVSYYEGSNDLEKIQDMIDFHKKSFALQTNAAITGLKVVADELTKLEIPNQWVVPTEEDIIVTLERALLSTEKRRNRESQIVFGLIQFDGYYELVHQMASEHLIQRQNLRLNRLILDYVEQLEGHLTSLSGNEFMFITTRGVFERVTQGYKWIPLIAEAKKQLKLNISMGVGFGLSANEAGTHARHALMQAMDFGGECCFIVKEDRSVFGPVEQSAPMIYPLHITDESLLKKAEQAGMSATYQQKLLSLIRRKRDSQFTAHELAETLGITARSAHRIILKWLDANLISIIGMEKISTRGRPRQVYELIDKTLLTNLSGGK</sequence>
<protein>
    <recommendedName>
        <fullName evidence="3">GGDEF domain-containing protein</fullName>
    </recommendedName>
</protein>